<dbReference type="Proteomes" id="UP001310692">
    <property type="component" value="Unassembled WGS sequence"/>
</dbReference>
<gene>
    <name evidence="2" type="ORF">V0U35_00610</name>
</gene>
<accession>A0ABU7LVG5</accession>
<dbReference type="Pfam" id="PF13508">
    <property type="entry name" value="Acetyltransf_7"/>
    <property type="match status" value="1"/>
</dbReference>
<dbReference type="EMBL" id="JAZDRO010000001">
    <property type="protein sequence ID" value="MEE2565165.1"/>
    <property type="molecule type" value="Genomic_DNA"/>
</dbReference>
<reference evidence="2 3" key="1">
    <citation type="submission" date="2024-01" db="EMBL/GenBank/DDBJ databases">
        <title>Hyphobacterium bacterium isolated from marine sediment.</title>
        <authorList>
            <person name="Zhao S."/>
        </authorList>
    </citation>
    <scope>NUCLEOTIDE SEQUENCE [LARGE SCALE GENOMIC DNA]</scope>
    <source>
        <strain evidence="2 3">Y60-23</strain>
    </source>
</reference>
<dbReference type="SUPFAM" id="SSF55729">
    <property type="entry name" value="Acyl-CoA N-acyltransferases (Nat)"/>
    <property type="match status" value="1"/>
</dbReference>
<dbReference type="PROSITE" id="PS51186">
    <property type="entry name" value="GNAT"/>
    <property type="match status" value="1"/>
</dbReference>
<evidence type="ECO:0000313" key="2">
    <source>
        <dbReference type="EMBL" id="MEE2565165.1"/>
    </source>
</evidence>
<evidence type="ECO:0000313" key="3">
    <source>
        <dbReference type="Proteomes" id="UP001310692"/>
    </source>
</evidence>
<dbReference type="RefSeq" id="WP_330194704.1">
    <property type="nucleotide sequence ID" value="NZ_JAZDRO010000001.1"/>
</dbReference>
<sequence length="248" mass="27586">MAEPRKLDWDSDFFGFTVVEAHSTRSGEGDLDRVVGAACQMGATLLVYTVPAGSPVSLPGRAAHVDVRHTYICDYSRITFGPPEAAHLIEFHEGRDPLPELDRLALLSGQHSRFFNDPLFPRPAAEALYTTWMRRALTREFGDHVLVARDPDGVIAAMYSGRIDSAGFGVPDLMAVDPRLRGRALGAGFLQTSMLHYRERGIVKGRLRSQGRNRFARAIYERLGWTLAACEDVYHVWLGVPPVKEYSS</sequence>
<dbReference type="InterPro" id="IPR000182">
    <property type="entry name" value="GNAT_dom"/>
</dbReference>
<comment type="caution">
    <text evidence="2">The sequence shown here is derived from an EMBL/GenBank/DDBJ whole genome shotgun (WGS) entry which is preliminary data.</text>
</comment>
<evidence type="ECO:0000259" key="1">
    <source>
        <dbReference type="PROSITE" id="PS51186"/>
    </source>
</evidence>
<dbReference type="InterPro" id="IPR016181">
    <property type="entry name" value="Acyl_CoA_acyltransferase"/>
</dbReference>
<organism evidence="2 3">
    <name type="scientific">Hyphobacterium marinum</name>
    <dbReference type="NCBI Taxonomy" id="3116574"/>
    <lineage>
        <taxon>Bacteria</taxon>
        <taxon>Pseudomonadati</taxon>
        <taxon>Pseudomonadota</taxon>
        <taxon>Alphaproteobacteria</taxon>
        <taxon>Maricaulales</taxon>
        <taxon>Maricaulaceae</taxon>
        <taxon>Hyphobacterium</taxon>
    </lineage>
</organism>
<feature type="domain" description="N-acetyltransferase" evidence="1">
    <location>
        <begin position="99"/>
        <end position="247"/>
    </location>
</feature>
<protein>
    <submittedName>
        <fullName evidence="2">GNAT family N-acetyltransferase</fullName>
    </submittedName>
</protein>
<dbReference type="Gene3D" id="3.40.630.30">
    <property type="match status" value="1"/>
</dbReference>
<keyword evidence="3" id="KW-1185">Reference proteome</keyword>
<name>A0ABU7LVG5_9PROT</name>
<proteinExistence type="predicted"/>